<dbReference type="Gene3D" id="2.40.420.20">
    <property type="match status" value="1"/>
</dbReference>
<proteinExistence type="inferred from homology"/>
<dbReference type="PANTHER" id="PTHR32347:SF14">
    <property type="entry name" value="EFFLUX SYSTEM COMPONENT YKNX-RELATED"/>
    <property type="match status" value="1"/>
</dbReference>
<dbReference type="Pfam" id="PF25975">
    <property type="entry name" value="CzcB_C"/>
    <property type="match status" value="1"/>
</dbReference>
<comment type="caution">
    <text evidence="7">The sequence shown here is derived from an EMBL/GenBank/DDBJ whole genome shotgun (WGS) entry which is preliminary data.</text>
</comment>
<reference evidence="7 8" key="1">
    <citation type="journal article" date="2016" name="Nat. Commun.">
        <title>Thousands of microbial genomes shed light on interconnected biogeochemical processes in an aquifer system.</title>
        <authorList>
            <person name="Anantharaman K."/>
            <person name="Brown C.T."/>
            <person name="Hug L.A."/>
            <person name="Sharon I."/>
            <person name="Castelle C.J."/>
            <person name="Probst A.J."/>
            <person name="Thomas B.C."/>
            <person name="Singh A."/>
            <person name="Wilkins M.J."/>
            <person name="Karaoz U."/>
            <person name="Brodie E.L."/>
            <person name="Williams K.H."/>
            <person name="Hubbard S.S."/>
            <person name="Banfield J.F."/>
        </authorList>
    </citation>
    <scope>NUCLEOTIDE SEQUENCE [LARGE SCALE GENOMIC DNA]</scope>
</reference>
<dbReference type="GO" id="GO:0022857">
    <property type="term" value="F:transmembrane transporter activity"/>
    <property type="evidence" value="ECO:0007669"/>
    <property type="project" value="InterPro"/>
</dbReference>
<keyword evidence="4" id="KW-0812">Transmembrane</keyword>
<evidence type="ECO:0008006" key="9">
    <source>
        <dbReference type="Google" id="ProtNLM"/>
    </source>
</evidence>
<protein>
    <recommendedName>
        <fullName evidence="9">RND efflux pump membrane fusion protein barrel-sandwich domain-containing protein</fullName>
    </recommendedName>
</protein>
<evidence type="ECO:0000259" key="6">
    <source>
        <dbReference type="Pfam" id="PF25990"/>
    </source>
</evidence>
<feature type="domain" description="CzcB-like C-terminal circularly permuted SH3-like" evidence="5">
    <location>
        <begin position="331"/>
        <end position="382"/>
    </location>
</feature>
<dbReference type="STRING" id="1802610.A2W32_01755"/>
<evidence type="ECO:0000256" key="1">
    <source>
        <dbReference type="ARBA" id="ARBA00004196"/>
    </source>
</evidence>
<dbReference type="InterPro" id="IPR058636">
    <property type="entry name" value="Beta-barrel_YknX"/>
</dbReference>
<keyword evidence="4" id="KW-0472">Membrane</keyword>
<dbReference type="GO" id="GO:0030313">
    <property type="term" value="C:cell envelope"/>
    <property type="evidence" value="ECO:0007669"/>
    <property type="project" value="UniProtKB-SubCell"/>
</dbReference>
<dbReference type="InterPro" id="IPR058649">
    <property type="entry name" value="CzcB_C"/>
</dbReference>
<dbReference type="GO" id="GO:0016020">
    <property type="term" value="C:membrane"/>
    <property type="evidence" value="ECO:0007669"/>
    <property type="project" value="InterPro"/>
</dbReference>
<dbReference type="InterPro" id="IPR050465">
    <property type="entry name" value="UPF0194_transport"/>
</dbReference>
<comment type="similarity">
    <text evidence="2">Belongs to the membrane fusion protein (MFP) (TC 8.A.1) family.</text>
</comment>
<dbReference type="InterPro" id="IPR006143">
    <property type="entry name" value="RND_pump_MFP"/>
</dbReference>
<dbReference type="PANTHER" id="PTHR32347">
    <property type="entry name" value="EFFLUX SYSTEM COMPONENT YKNX-RELATED"/>
    <property type="match status" value="1"/>
</dbReference>
<comment type="subcellular location">
    <subcellularLocation>
        <location evidence="1">Cell envelope</location>
    </subcellularLocation>
</comment>
<dbReference type="EMBL" id="MEUT01000031">
    <property type="protein sequence ID" value="OGC51034.1"/>
    <property type="molecule type" value="Genomic_DNA"/>
</dbReference>
<dbReference type="SUPFAM" id="SSF111369">
    <property type="entry name" value="HlyD-like secretion proteins"/>
    <property type="match status" value="1"/>
</dbReference>
<feature type="transmembrane region" description="Helical" evidence="4">
    <location>
        <begin position="12"/>
        <end position="31"/>
    </location>
</feature>
<dbReference type="Pfam" id="PF25990">
    <property type="entry name" value="Beta-barrel_YknX"/>
    <property type="match status" value="1"/>
</dbReference>
<dbReference type="Gene3D" id="2.40.50.100">
    <property type="match status" value="1"/>
</dbReference>
<dbReference type="Gene3D" id="2.40.30.170">
    <property type="match status" value="1"/>
</dbReference>
<keyword evidence="3" id="KW-0175">Coiled coil</keyword>
<evidence type="ECO:0000313" key="7">
    <source>
        <dbReference type="EMBL" id="OGC51034.1"/>
    </source>
</evidence>
<keyword evidence="4" id="KW-1133">Transmembrane helix</keyword>
<evidence type="ECO:0000259" key="5">
    <source>
        <dbReference type="Pfam" id="PF25975"/>
    </source>
</evidence>
<accession>A0A1F4V1F1</accession>
<evidence type="ECO:0000256" key="2">
    <source>
        <dbReference type="ARBA" id="ARBA00009477"/>
    </source>
</evidence>
<evidence type="ECO:0000313" key="8">
    <source>
        <dbReference type="Proteomes" id="UP000177371"/>
    </source>
</evidence>
<gene>
    <name evidence="7" type="ORF">A2W32_01755</name>
</gene>
<name>A0A1F4V1F1_UNCKA</name>
<dbReference type="AlphaFoldDB" id="A0A1F4V1F1"/>
<evidence type="ECO:0000256" key="3">
    <source>
        <dbReference type="ARBA" id="ARBA00023054"/>
    </source>
</evidence>
<sequence>MNNFNKLNRKTILALILTILFVVGISGFYSYKFISKSTTPIQALSATVKKGDVTSSISLSGQVATANYLSVTTSVNGIVKEVFVKEGDQVYTGQNLMEITLDSEGEKSRISAYSAYLKAQNSLTSAKNSTNSLEVAELQAKKAFKDEKEQNSYQTAEERIAFKVAENDYMVSKNNISMKQAEIEQLELSLSNAWLDYLAQSPVVTAPTDGIIASVLAVKGSKIENSVTSDRSVQTVASIKKEGTPIASLNVGELDINNVKVGQRVNLTLTALEGQKFTGTVAGIDKIGSSQSGVPNYPVIVKFDKPSDRILPNMNVSAEIIVDQKNNVLLIPTGAIQTGRGKSMVKVKNGDGVEEVEVKTGISDSDNTEIISGLNEGDEVVINTLPTTGFTSGQSQTQFRGVGSFGGFGGR</sequence>
<organism evidence="7 8">
    <name type="scientific">candidate division WWE3 bacterium RBG_16_37_10</name>
    <dbReference type="NCBI Taxonomy" id="1802610"/>
    <lineage>
        <taxon>Bacteria</taxon>
        <taxon>Katanobacteria</taxon>
    </lineage>
</organism>
<evidence type="ECO:0000256" key="4">
    <source>
        <dbReference type="SAM" id="Phobius"/>
    </source>
</evidence>
<feature type="domain" description="YknX-like beta-barrel" evidence="6">
    <location>
        <begin position="249"/>
        <end position="320"/>
    </location>
</feature>
<dbReference type="NCBIfam" id="TIGR01730">
    <property type="entry name" value="RND_mfp"/>
    <property type="match status" value="1"/>
</dbReference>
<dbReference type="Proteomes" id="UP000177371">
    <property type="component" value="Unassembled WGS sequence"/>
</dbReference>